<name>A0A448XRG2_9PLAT</name>
<gene>
    <name evidence="1" type="ORF">PXEA_LOCUS36563</name>
</gene>
<sequence>REETVRLEVFNCISTLIRNTATSISAAPKTPIRSSSLADSQAPLILRSVSLLDRFNACLSDVNSAHSRLLALLPTLVQVITRHVAAQDAVANRRSQKRRAVLQATPVVACPRTGQIPGLSANKVSLFSICLVGQRLCVFAGSAL</sequence>
<protein>
    <submittedName>
        <fullName evidence="1">Uncharacterized protein</fullName>
    </submittedName>
</protein>
<reference evidence="1" key="1">
    <citation type="submission" date="2018-11" db="EMBL/GenBank/DDBJ databases">
        <authorList>
            <consortium name="Pathogen Informatics"/>
        </authorList>
    </citation>
    <scope>NUCLEOTIDE SEQUENCE</scope>
</reference>
<evidence type="ECO:0000313" key="1">
    <source>
        <dbReference type="EMBL" id="VEL43123.1"/>
    </source>
</evidence>
<dbReference type="Proteomes" id="UP000784294">
    <property type="component" value="Unassembled WGS sequence"/>
</dbReference>
<feature type="non-terminal residue" evidence="1">
    <location>
        <position position="144"/>
    </location>
</feature>
<proteinExistence type="predicted"/>
<evidence type="ECO:0000313" key="2">
    <source>
        <dbReference type="Proteomes" id="UP000784294"/>
    </source>
</evidence>
<dbReference type="EMBL" id="CAAALY010278969">
    <property type="protein sequence ID" value="VEL43123.1"/>
    <property type="molecule type" value="Genomic_DNA"/>
</dbReference>
<accession>A0A448XRG2</accession>
<keyword evidence="2" id="KW-1185">Reference proteome</keyword>
<organism evidence="1 2">
    <name type="scientific">Protopolystoma xenopodis</name>
    <dbReference type="NCBI Taxonomy" id="117903"/>
    <lineage>
        <taxon>Eukaryota</taxon>
        <taxon>Metazoa</taxon>
        <taxon>Spiralia</taxon>
        <taxon>Lophotrochozoa</taxon>
        <taxon>Platyhelminthes</taxon>
        <taxon>Monogenea</taxon>
        <taxon>Polyopisthocotylea</taxon>
        <taxon>Polystomatidea</taxon>
        <taxon>Polystomatidae</taxon>
        <taxon>Protopolystoma</taxon>
    </lineage>
</organism>
<dbReference type="AlphaFoldDB" id="A0A448XRG2"/>
<comment type="caution">
    <text evidence="1">The sequence shown here is derived from an EMBL/GenBank/DDBJ whole genome shotgun (WGS) entry which is preliminary data.</text>
</comment>